<keyword evidence="2" id="KW-1185">Reference proteome</keyword>
<gene>
    <name evidence="1" type="ORF">EV421DRAFT_1908796</name>
</gene>
<comment type="caution">
    <text evidence="1">The sequence shown here is derived from an EMBL/GenBank/DDBJ whole genome shotgun (WGS) entry which is preliminary data.</text>
</comment>
<sequence>MLELQLLLSTSEGASNEECVSRALELSGDVPLVLSFVHPVNSDGMRLSEEGIEMLDMLLDHAPRWKVGYLDVQHGGALFNNRIQHMRGRVPMLERISIEASFSPSGSTYFHDVLTVAPRLSTVAIRDYLGQLVFSWRQIQRLILHGLHDVPYFLHVLRSVKGIKHLTIFPKAVIGIRGDTTDFGGSIILPAVHTLDLISDMNPLFLLSGTILPALEKLHVGQDDMISWRKTITLRYMNEVGGLLSCSGCALTHATFLSIVEFEPAFQDVIAQCPALTYLNRLGHSHLVMCSPRVTLDFCDSIRYLELN</sequence>
<organism evidence="1 2">
    <name type="scientific">Armillaria borealis</name>
    <dbReference type="NCBI Taxonomy" id="47425"/>
    <lineage>
        <taxon>Eukaryota</taxon>
        <taxon>Fungi</taxon>
        <taxon>Dikarya</taxon>
        <taxon>Basidiomycota</taxon>
        <taxon>Agaricomycotina</taxon>
        <taxon>Agaricomycetes</taxon>
        <taxon>Agaricomycetidae</taxon>
        <taxon>Agaricales</taxon>
        <taxon>Marasmiineae</taxon>
        <taxon>Physalacriaceae</taxon>
        <taxon>Armillaria</taxon>
    </lineage>
</organism>
<protein>
    <submittedName>
        <fullName evidence="1">Uncharacterized protein</fullName>
    </submittedName>
</protein>
<accession>A0AA39J395</accession>
<evidence type="ECO:0000313" key="1">
    <source>
        <dbReference type="EMBL" id="KAK0435321.1"/>
    </source>
</evidence>
<dbReference type="EMBL" id="JAUEPT010000064">
    <property type="protein sequence ID" value="KAK0435321.1"/>
    <property type="molecule type" value="Genomic_DNA"/>
</dbReference>
<dbReference type="Proteomes" id="UP001175226">
    <property type="component" value="Unassembled WGS sequence"/>
</dbReference>
<dbReference type="AlphaFoldDB" id="A0AA39J395"/>
<name>A0AA39J395_9AGAR</name>
<reference evidence="1" key="1">
    <citation type="submission" date="2023-06" db="EMBL/GenBank/DDBJ databases">
        <authorList>
            <consortium name="Lawrence Berkeley National Laboratory"/>
            <person name="Ahrendt S."/>
            <person name="Sahu N."/>
            <person name="Indic B."/>
            <person name="Wong-Bajracharya J."/>
            <person name="Merenyi Z."/>
            <person name="Ke H.-M."/>
            <person name="Monk M."/>
            <person name="Kocsube S."/>
            <person name="Drula E."/>
            <person name="Lipzen A."/>
            <person name="Balint B."/>
            <person name="Henrissat B."/>
            <person name="Andreopoulos B."/>
            <person name="Martin F.M."/>
            <person name="Harder C.B."/>
            <person name="Rigling D."/>
            <person name="Ford K.L."/>
            <person name="Foster G.D."/>
            <person name="Pangilinan J."/>
            <person name="Papanicolaou A."/>
            <person name="Barry K."/>
            <person name="LaButti K."/>
            <person name="Viragh M."/>
            <person name="Koriabine M."/>
            <person name="Yan M."/>
            <person name="Riley R."/>
            <person name="Champramary S."/>
            <person name="Plett K.L."/>
            <person name="Tsai I.J."/>
            <person name="Slot J."/>
            <person name="Sipos G."/>
            <person name="Plett J."/>
            <person name="Nagy L.G."/>
            <person name="Grigoriev I.V."/>
        </authorList>
    </citation>
    <scope>NUCLEOTIDE SEQUENCE</scope>
    <source>
        <strain evidence="1">FPL87.14</strain>
    </source>
</reference>
<proteinExistence type="predicted"/>
<evidence type="ECO:0000313" key="2">
    <source>
        <dbReference type="Proteomes" id="UP001175226"/>
    </source>
</evidence>